<evidence type="ECO:0000256" key="6">
    <source>
        <dbReference type="ARBA" id="ARBA00013376"/>
    </source>
</evidence>
<dbReference type="GO" id="GO:0009088">
    <property type="term" value="P:threonine biosynthetic process"/>
    <property type="evidence" value="ECO:0007669"/>
    <property type="project" value="UniProtKB-UniPathway"/>
</dbReference>
<dbReference type="GO" id="GO:0050661">
    <property type="term" value="F:NADP binding"/>
    <property type="evidence" value="ECO:0007669"/>
    <property type="project" value="InterPro"/>
</dbReference>
<dbReference type="Pfam" id="PF01842">
    <property type="entry name" value="ACT"/>
    <property type="match status" value="1"/>
</dbReference>
<reference evidence="22 23" key="1">
    <citation type="submission" date="2016-10" db="EMBL/GenBank/DDBJ databases">
        <authorList>
            <person name="de Groot N.N."/>
        </authorList>
    </citation>
    <scope>NUCLEOTIDE SEQUENCE [LARGE SCALE GENOMIC DNA]</scope>
    <source>
        <strain evidence="22 23">CGMCC 1.10238</strain>
    </source>
</reference>
<feature type="binding site" evidence="17">
    <location>
        <position position="190"/>
    </location>
    <ligand>
        <name>L-homoserine</name>
        <dbReference type="ChEBI" id="CHEBI:57476"/>
    </ligand>
</feature>
<comment type="cofactor">
    <cofactor evidence="1">
        <name>a metal cation</name>
        <dbReference type="ChEBI" id="CHEBI:25213"/>
    </cofactor>
</comment>
<evidence type="ECO:0000256" key="3">
    <source>
        <dbReference type="ARBA" id="ARBA00005062"/>
    </source>
</evidence>
<keyword evidence="11 18" id="KW-0560">Oxidoreductase</keyword>
<comment type="similarity">
    <text evidence="4 19">Belongs to the homoserine dehydrogenase family.</text>
</comment>
<dbReference type="GO" id="GO:0009086">
    <property type="term" value="P:methionine biosynthetic process"/>
    <property type="evidence" value="ECO:0007669"/>
    <property type="project" value="UniProtKB-KW"/>
</dbReference>
<evidence type="ECO:0000256" key="14">
    <source>
        <dbReference type="ARBA" id="ARBA00023167"/>
    </source>
</evidence>
<dbReference type="InterPro" id="IPR019811">
    <property type="entry name" value="HDH_CS"/>
</dbReference>
<proteinExistence type="inferred from homology"/>
<protein>
    <recommendedName>
        <fullName evidence="6 18">Homoserine dehydrogenase</fullName>
        <ecNumber evidence="5 18">1.1.1.3</ecNumber>
    </recommendedName>
</protein>
<organism evidence="22 23">
    <name type="scientific">Paenibacillus sophorae</name>
    <dbReference type="NCBI Taxonomy" id="1333845"/>
    <lineage>
        <taxon>Bacteria</taxon>
        <taxon>Bacillati</taxon>
        <taxon>Bacillota</taxon>
        <taxon>Bacilli</taxon>
        <taxon>Bacillales</taxon>
        <taxon>Paenibacillaceae</taxon>
        <taxon>Paenibacillus</taxon>
    </lineage>
</organism>
<dbReference type="UniPathway" id="UPA00051">
    <property type="reaction ID" value="UER00465"/>
</dbReference>
<dbReference type="FunFam" id="3.40.50.720:FF:000062">
    <property type="entry name" value="Homoserine dehydrogenase"/>
    <property type="match status" value="1"/>
</dbReference>
<evidence type="ECO:0000256" key="15">
    <source>
        <dbReference type="ARBA" id="ARBA00048841"/>
    </source>
</evidence>
<dbReference type="Gene3D" id="3.30.70.260">
    <property type="match status" value="1"/>
</dbReference>
<evidence type="ECO:0000256" key="7">
    <source>
        <dbReference type="ARBA" id="ARBA00022605"/>
    </source>
</evidence>
<evidence type="ECO:0000256" key="9">
    <source>
        <dbReference type="ARBA" id="ARBA00022723"/>
    </source>
</evidence>
<dbReference type="NCBIfam" id="NF004976">
    <property type="entry name" value="PRK06349.1"/>
    <property type="match status" value="1"/>
</dbReference>
<evidence type="ECO:0000313" key="22">
    <source>
        <dbReference type="EMBL" id="SEO55140.1"/>
    </source>
</evidence>
<keyword evidence="14 18" id="KW-0486">Methionine biosynthesis</keyword>
<evidence type="ECO:0000256" key="12">
    <source>
        <dbReference type="ARBA" id="ARBA00023027"/>
    </source>
</evidence>
<evidence type="ECO:0000256" key="10">
    <source>
        <dbReference type="ARBA" id="ARBA00022857"/>
    </source>
</evidence>
<evidence type="ECO:0000256" key="8">
    <source>
        <dbReference type="ARBA" id="ARBA00022697"/>
    </source>
</evidence>
<evidence type="ECO:0000256" key="4">
    <source>
        <dbReference type="ARBA" id="ARBA00006753"/>
    </source>
</evidence>
<dbReference type="OrthoDB" id="9808167at2"/>
<evidence type="ECO:0000313" key="21">
    <source>
        <dbReference type="EMBL" id="QWU15077.1"/>
    </source>
</evidence>
<dbReference type="Gene3D" id="3.40.50.720">
    <property type="entry name" value="NAD(P)-binding Rossmann-like Domain"/>
    <property type="match status" value="1"/>
</dbReference>
<name>A0A1H8QLN6_9BACL</name>
<dbReference type="Pfam" id="PF03447">
    <property type="entry name" value="NAD_binding_3"/>
    <property type="match status" value="1"/>
</dbReference>
<evidence type="ECO:0000256" key="5">
    <source>
        <dbReference type="ARBA" id="ARBA00013213"/>
    </source>
</evidence>
<dbReference type="SUPFAM" id="SSF51735">
    <property type="entry name" value="NAD(P)-binding Rossmann-fold domains"/>
    <property type="match status" value="1"/>
</dbReference>
<dbReference type="EC" id="1.1.1.3" evidence="5 18"/>
<keyword evidence="8 18" id="KW-0791">Threonine biosynthesis</keyword>
<evidence type="ECO:0000256" key="2">
    <source>
        <dbReference type="ARBA" id="ARBA00005056"/>
    </source>
</evidence>
<evidence type="ECO:0000313" key="24">
    <source>
        <dbReference type="Proteomes" id="UP000683429"/>
    </source>
</evidence>
<keyword evidence="12" id="KW-0520">NAD</keyword>
<evidence type="ECO:0000256" key="19">
    <source>
        <dbReference type="RuleBase" id="RU004171"/>
    </source>
</evidence>
<dbReference type="Proteomes" id="UP000683429">
    <property type="component" value="Chromosome"/>
</dbReference>
<evidence type="ECO:0000256" key="16">
    <source>
        <dbReference type="PIRSR" id="PIRSR000098-1"/>
    </source>
</evidence>
<evidence type="ECO:0000256" key="13">
    <source>
        <dbReference type="ARBA" id="ARBA00023053"/>
    </source>
</evidence>
<dbReference type="InterPro" id="IPR005106">
    <property type="entry name" value="Asp/hSer_DH_NAD-bd"/>
</dbReference>
<reference evidence="21 24" key="2">
    <citation type="submission" date="2021-06" db="EMBL/GenBank/DDBJ databases">
        <title>Whole genome sequence of Paenibacillus sophorae DSM23020 for comparative genomics.</title>
        <authorList>
            <person name="Kim M.-J."/>
            <person name="Lee G."/>
            <person name="Shin J.-H."/>
        </authorList>
    </citation>
    <scope>NUCLEOTIDE SEQUENCE [LARGE SCALE GENOMIC DNA]</scope>
    <source>
        <strain evidence="21 24">DSM 23020</strain>
    </source>
</reference>
<dbReference type="GO" id="GO:0004412">
    <property type="term" value="F:homoserine dehydrogenase activity"/>
    <property type="evidence" value="ECO:0007669"/>
    <property type="project" value="UniProtKB-EC"/>
</dbReference>
<gene>
    <name evidence="21" type="ORF">KP014_24800</name>
    <name evidence="22" type="ORF">SAMN04487895_108284</name>
</gene>
<evidence type="ECO:0000259" key="20">
    <source>
        <dbReference type="PROSITE" id="PS51671"/>
    </source>
</evidence>
<feature type="binding site" evidence="17">
    <location>
        <begin position="9"/>
        <end position="16"/>
    </location>
    <ligand>
        <name>NADP(+)</name>
        <dbReference type="ChEBI" id="CHEBI:58349"/>
    </ligand>
</feature>
<dbReference type="Proteomes" id="UP000198809">
    <property type="component" value="Unassembled WGS sequence"/>
</dbReference>
<dbReference type="InterPro" id="IPR016204">
    <property type="entry name" value="HDH"/>
</dbReference>
<dbReference type="PROSITE" id="PS51671">
    <property type="entry name" value="ACT"/>
    <property type="match status" value="1"/>
</dbReference>
<dbReference type="InterPro" id="IPR001342">
    <property type="entry name" value="HDH_cat"/>
</dbReference>
<dbReference type="RefSeq" id="WP_036600764.1">
    <property type="nucleotide sequence ID" value="NZ_CP076607.1"/>
</dbReference>
<dbReference type="AlphaFoldDB" id="A0A1H8QLN6"/>
<evidence type="ECO:0000256" key="18">
    <source>
        <dbReference type="RuleBase" id="RU000579"/>
    </source>
</evidence>
<keyword evidence="9" id="KW-0479">Metal-binding</keyword>
<dbReference type="PANTHER" id="PTHR43331">
    <property type="entry name" value="HOMOSERINE DEHYDROGENASE"/>
    <property type="match status" value="1"/>
</dbReference>
<dbReference type="STRING" id="1333845.SAMN04487895_108284"/>
<evidence type="ECO:0000256" key="17">
    <source>
        <dbReference type="PIRSR" id="PIRSR000098-2"/>
    </source>
</evidence>
<dbReference type="InterPro" id="IPR045865">
    <property type="entry name" value="ACT-like_dom_sf"/>
</dbReference>
<feature type="active site" description="Proton donor" evidence="16">
    <location>
        <position position="205"/>
    </location>
</feature>
<dbReference type="InterPro" id="IPR002912">
    <property type="entry name" value="ACT_dom"/>
</dbReference>
<dbReference type="InterPro" id="IPR036291">
    <property type="entry name" value="NAD(P)-bd_dom_sf"/>
</dbReference>
<evidence type="ECO:0000256" key="11">
    <source>
        <dbReference type="ARBA" id="ARBA00023002"/>
    </source>
</evidence>
<dbReference type="GO" id="GO:0046872">
    <property type="term" value="F:metal ion binding"/>
    <property type="evidence" value="ECO:0007669"/>
    <property type="project" value="UniProtKB-KW"/>
</dbReference>
<dbReference type="SUPFAM" id="SSF55347">
    <property type="entry name" value="Glyceraldehyde-3-phosphate dehydrogenase-like, C-terminal domain"/>
    <property type="match status" value="1"/>
</dbReference>
<dbReference type="UniPathway" id="UPA00050">
    <property type="reaction ID" value="UER00063"/>
</dbReference>
<dbReference type="EMBL" id="FODH01000008">
    <property type="protein sequence ID" value="SEO55140.1"/>
    <property type="molecule type" value="Genomic_DNA"/>
</dbReference>
<dbReference type="EMBL" id="CP076607">
    <property type="protein sequence ID" value="QWU15077.1"/>
    <property type="molecule type" value="Genomic_DNA"/>
</dbReference>
<keyword evidence="10 17" id="KW-0521">NADP</keyword>
<dbReference type="PANTHER" id="PTHR43331:SF1">
    <property type="entry name" value="HOMOSERINE DEHYDROGENASE"/>
    <property type="match status" value="1"/>
</dbReference>
<comment type="pathway">
    <text evidence="2 18">Amino-acid biosynthesis; L-threonine biosynthesis; L-threonine from L-aspartate: step 3/5.</text>
</comment>
<comment type="pathway">
    <text evidence="3 18">Amino-acid biosynthesis; L-methionine biosynthesis via de novo pathway; L-homoserine from L-aspartate: step 3/3.</text>
</comment>
<evidence type="ECO:0000313" key="23">
    <source>
        <dbReference type="Proteomes" id="UP000198809"/>
    </source>
</evidence>
<keyword evidence="7 18" id="KW-0028">Amino-acid biosynthesis</keyword>
<feature type="domain" description="ACT" evidence="20">
    <location>
        <begin position="350"/>
        <end position="425"/>
    </location>
</feature>
<evidence type="ECO:0000256" key="1">
    <source>
        <dbReference type="ARBA" id="ARBA00001920"/>
    </source>
</evidence>
<dbReference type="Gene3D" id="3.30.360.10">
    <property type="entry name" value="Dihydrodipicolinate Reductase, domain 2"/>
    <property type="match status" value="1"/>
</dbReference>
<comment type="catalytic activity">
    <reaction evidence="15">
        <text>L-homoserine + NADP(+) = L-aspartate 4-semialdehyde + NADPH + H(+)</text>
        <dbReference type="Rhea" id="RHEA:15761"/>
        <dbReference type="ChEBI" id="CHEBI:15378"/>
        <dbReference type="ChEBI" id="CHEBI:57476"/>
        <dbReference type="ChEBI" id="CHEBI:57783"/>
        <dbReference type="ChEBI" id="CHEBI:58349"/>
        <dbReference type="ChEBI" id="CHEBI:537519"/>
        <dbReference type="EC" id="1.1.1.3"/>
    </reaction>
    <physiologicalReaction direction="right-to-left" evidence="15">
        <dbReference type="Rhea" id="RHEA:15763"/>
    </physiologicalReaction>
</comment>
<feature type="binding site" evidence="17">
    <location>
        <position position="105"/>
    </location>
    <ligand>
        <name>NADPH</name>
        <dbReference type="ChEBI" id="CHEBI:57783"/>
    </ligand>
</feature>
<dbReference type="Pfam" id="PF00742">
    <property type="entry name" value="Homoserine_dh"/>
    <property type="match status" value="1"/>
</dbReference>
<keyword evidence="24" id="KW-1185">Reference proteome</keyword>
<keyword evidence="13" id="KW-0915">Sodium</keyword>
<sequence>MKPVKVGLLGLGTVGTGVVRIVQGNQEDLSSQVGSPIHIERIAVKNCDKPRSIEIDPAKLTTDPWEVIRDPEIDVIVEVMGGVDATREYILEALERGKHIVTANKDLMALYGSEILEKAQEKQCDVFYEASVAGGIPIIRTLIEGFSSDRIVKIMGIVNGTTNYILTKMSQEGASYDDVLKEAQELGYAESDPTSDVEGLDAARKMAILGTLGFRTNVELRDVSVSGISGVSKEDILFAKRLGYEMKLLGIAESHNDEFNISVQPTMIRSSHPIASVNGVFNAVYVYGEAVGETMFYGAGAGEMPTATSVVADLVAVIKNLKLGVNGLKQIVPYKNKKLKSDDDIYFKNFLLLHVDDKAGVLAKITQVFAECDVSLDSVVQQANPHNPNAEIIIVTHDASKSSMNKVLRRFEELEVIRRVKSHYRVEG</sequence>
<dbReference type="PIRSF" id="PIRSF000098">
    <property type="entry name" value="Homoser_dehydrog"/>
    <property type="match status" value="1"/>
</dbReference>
<dbReference type="SUPFAM" id="SSF55021">
    <property type="entry name" value="ACT-like"/>
    <property type="match status" value="1"/>
</dbReference>
<accession>A0A1H8QLN6</accession>
<dbReference type="CDD" id="cd04881">
    <property type="entry name" value="ACT_HSDH-Hom"/>
    <property type="match status" value="1"/>
</dbReference>
<dbReference type="FunFam" id="3.30.360.10:FF:000005">
    <property type="entry name" value="Homoserine dehydrogenase"/>
    <property type="match status" value="1"/>
</dbReference>
<dbReference type="PROSITE" id="PS01042">
    <property type="entry name" value="HOMOSER_DHGENASE"/>
    <property type="match status" value="1"/>
</dbReference>